<dbReference type="AlphaFoldDB" id="A0AB34J6P3"/>
<feature type="region of interest" description="Disordered" evidence="1">
    <location>
        <begin position="101"/>
        <end position="131"/>
    </location>
</feature>
<proteinExistence type="predicted"/>
<evidence type="ECO:0000313" key="2">
    <source>
        <dbReference type="EMBL" id="KAL1514871.1"/>
    </source>
</evidence>
<reference evidence="2 3" key="1">
    <citation type="journal article" date="2024" name="Science">
        <title>Giant polyketide synthase enzymes in the biosynthesis of giant marine polyether toxins.</title>
        <authorList>
            <person name="Fallon T.R."/>
            <person name="Shende V.V."/>
            <person name="Wierzbicki I.H."/>
            <person name="Pendleton A.L."/>
            <person name="Watervoot N.F."/>
            <person name="Auber R.P."/>
            <person name="Gonzalez D.J."/>
            <person name="Wisecaver J.H."/>
            <person name="Moore B.S."/>
        </authorList>
    </citation>
    <scope>NUCLEOTIDE SEQUENCE [LARGE SCALE GENOMIC DNA]</scope>
    <source>
        <strain evidence="2 3">12B1</strain>
    </source>
</reference>
<dbReference type="Proteomes" id="UP001515480">
    <property type="component" value="Unassembled WGS sequence"/>
</dbReference>
<name>A0AB34J6P3_PRYPA</name>
<sequence length="384" mass="42563">MAEATELWGRAPNAVGVQQARSRRGPPDVAYGGDHPRMPFDAAVPRGGAPGGGVAFGSPSLAWSEADVDGWARAEVARFACTIGHLRARVESAAGAESAEHACPALPKRRRPPSLPSPPSPPSPPSLLLDDARRRRAARAERLRARMSREHRARASLCAGVLSEWRRATRAARRERQAAALAAWRRAAEREEVRWFVRTSTRLLRRWRAACAVAARRRLVVAAAACARRRAVCGEGWRRWQLRGYQRARLWMADDFACRSALMLALARLLLNQLRRQLQLRVDHVVGEHYDSLVGVRRSEAFHSWRRVCLSRRKAHGVADAVGASPPRGSSTAEMHLAPFELREPPVPRLPPASTRAASILPECGDFSTSKLHKMKRPLAERNV</sequence>
<evidence type="ECO:0000313" key="3">
    <source>
        <dbReference type="Proteomes" id="UP001515480"/>
    </source>
</evidence>
<feature type="region of interest" description="Disordered" evidence="1">
    <location>
        <begin position="1"/>
        <end position="41"/>
    </location>
</feature>
<dbReference type="EMBL" id="JBGBPQ010000012">
    <property type="protein sequence ID" value="KAL1514871.1"/>
    <property type="molecule type" value="Genomic_DNA"/>
</dbReference>
<accession>A0AB34J6P3</accession>
<organism evidence="2 3">
    <name type="scientific">Prymnesium parvum</name>
    <name type="common">Toxic golden alga</name>
    <dbReference type="NCBI Taxonomy" id="97485"/>
    <lineage>
        <taxon>Eukaryota</taxon>
        <taxon>Haptista</taxon>
        <taxon>Haptophyta</taxon>
        <taxon>Prymnesiophyceae</taxon>
        <taxon>Prymnesiales</taxon>
        <taxon>Prymnesiaceae</taxon>
        <taxon>Prymnesium</taxon>
    </lineage>
</organism>
<evidence type="ECO:0008006" key="4">
    <source>
        <dbReference type="Google" id="ProtNLM"/>
    </source>
</evidence>
<protein>
    <recommendedName>
        <fullName evidence="4">Protein of centriole 5</fullName>
    </recommendedName>
</protein>
<comment type="caution">
    <text evidence="2">The sequence shown here is derived from an EMBL/GenBank/DDBJ whole genome shotgun (WGS) entry which is preliminary data.</text>
</comment>
<keyword evidence="3" id="KW-1185">Reference proteome</keyword>
<evidence type="ECO:0000256" key="1">
    <source>
        <dbReference type="SAM" id="MobiDB-lite"/>
    </source>
</evidence>
<feature type="compositionally biased region" description="Pro residues" evidence="1">
    <location>
        <begin position="113"/>
        <end position="125"/>
    </location>
</feature>
<gene>
    <name evidence="2" type="ORF">AB1Y20_003954</name>
</gene>